<dbReference type="EMBL" id="QEHR01000014">
    <property type="protein sequence ID" value="PVW12391.1"/>
    <property type="molecule type" value="Genomic_DNA"/>
</dbReference>
<keyword evidence="3" id="KW-1185">Reference proteome</keyword>
<comment type="caution">
    <text evidence="2">The sequence shown here is derived from an EMBL/GenBank/DDBJ whole genome shotgun (WGS) entry which is preliminary data.</text>
</comment>
<dbReference type="AlphaFoldDB" id="A0A2U0HU45"/>
<evidence type="ECO:0000256" key="1">
    <source>
        <dbReference type="ARBA" id="ARBA00023172"/>
    </source>
</evidence>
<dbReference type="Gene3D" id="1.10.443.10">
    <property type="entry name" value="Intergrase catalytic core"/>
    <property type="match status" value="1"/>
</dbReference>
<gene>
    <name evidence="2" type="ORF">DDV96_14850</name>
</gene>
<organism evidence="2 3">
    <name type="scientific">Marixanthomonas spongiae</name>
    <dbReference type="NCBI Taxonomy" id="2174845"/>
    <lineage>
        <taxon>Bacteria</taxon>
        <taxon>Pseudomonadati</taxon>
        <taxon>Bacteroidota</taxon>
        <taxon>Flavobacteriia</taxon>
        <taxon>Flavobacteriales</taxon>
        <taxon>Flavobacteriaceae</taxon>
        <taxon>Marixanthomonas</taxon>
    </lineage>
</organism>
<dbReference type="GO" id="GO:0003677">
    <property type="term" value="F:DNA binding"/>
    <property type="evidence" value="ECO:0007669"/>
    <property type="project" value="InterPro"/>
</dbReference>
<dbReference type="InterPro" id="IPR011010">
    <property type="entry name" value="DNA_brk_join_enz"/>
</dbReference>
<dbReference type="GO" id="GO:0006310">
    <property type="term" value="P:DNA recombination"/>
    <property type="evidence" value="ECO:0007669"/>
    <property type="project" value="UniProtKB-KW"/>
</dbReference>
<evidence type="ECO:0000313" key="2">
    <source>
        <dbReference type="EMBL" id="PVW12391.1"/>
    </source>
</evidence>
<protein>
    <recommendedName>
        <fullName evidence="4">Tyr recombinase domain-containing protein</fullName>
    </recommendedName>
</protein>
<name>A0A2U0HU45_9FLAO</name>
<sequence length="49" mass="5605">MLNLDGINIYDISKALGHSSIAITNDYLKANFQKDRTDQINKDFINSFK</sequence>
<evidence type="ECO:0000313" key="3">
    <source>
        <dbReference type="Proteomes" id="UP000245962"/>
    </source>
</evidence>
<keyword evidence="1" id="KW-0233">DNA recombination</keyword>
<accession>A0A2U0HU45</accession>
<proteinExistence type="predicted"/>
<dbReference type="InterPro" id="IPR013762">
    <property type="entry name" value="Integrase-like_cat_sf"/>
</dbReference>
<reference evidence="2 3" key="1">
    <citation type="submission" date="2018-04" db="EMBL/GenBank/DDBJ databases">
        <title>Marixanthomonas spongiae HN-E44 sp. nov., isolated from a marine sponge.</title>
        <authorList>
            <person name="Luo L."/>
            <person name="Zhuang L."/>
        </authorList>
    </citation>
    <scope>NUCLEOTIDE SEQUENCE [LARGE SCALE GENOMIC DNA]</scope>
    <source>
        <strain evidence="2 3">HN-E44</strain>
    </source>
</reference>
<dbReference type="GO" id="GO:0015074">
    <property type="term" value="P:DNA integration"/>
    <property type="evidence" value="ECO:0007669"/>
    <property type="project" value="InterPro"/>
</dbReference>
<evidence type="ECO:0008006" key="4">
    <source>
        <dbReference type="Google" id="ProtNLM"/>
    </source>
</evidence>
<dbReference type="SUPFAM" id="SSF56349">
    <property type="entry name" value="DNA breaking-rejoining enzymes"/>
    <property type="match status" value="1"/>
</dbReference>
<dbReference type="Proteomes" id="UP000245962">
    <property type="component" value="Unassembled WGS sequence"/>
</dbReference>